<reference evidence="3 4" key="1">
    <citation type="submission" date="2016-03" db="EMBL/GenBank/DDBJ databases">
        <authorList>
            <person name="Ploux O."/>
        </authorList>
    </citation>
    <scope>NUCLEOTIDE SEQUENCE [LARGE SCALE GENOMIC DNA]</scope>
    <source>
        <strain evidence="3 4">UAMH 11012</strain>
    </source>
</reference>
<feature type="region of interest" description="Disordered" evidence="1">
    <location>
        <begin position="513"/>
        <end position="560"/>
    </location>
</feature>
<keyword evidence="2" id="KW-0812">Transmembrane</keyword>
<dbReference type="EMBL" id="FJOG01000027">
    <property type="protein sequence ID" value="CZR64660.1"/>
    <property type="molecule type" value="Genomic_DNA"/>
</dbReference>
<keyword evidence="2" id="KW-1133">Transmembrane helix</keyword>
<keyword evidence="4" id="KW-1185">Reference proteome</keyword>
<dbReference type="SUPFAM" id="SSF52058">
    <property type="entry name" value="L domain-like"/>
    <property type="match status" value="1"/>
</dbReference>
<dbReference type="OrthoDB" id="536881at2759"/>
<evidence type="ECO:0000313" key="4">
    <source>
        <dbReference type="Proteomes" id="UP000184330"/>
    </source>
</evidence>
<dbReference type="AlphaFoldDB" id="A0A1L7XHZ8"/>
<feature type="transmembrane region" description="Helical" evidence="2">
    <location>
        <begin position="442"/>
        <end position="461"/>
    </location>
</feature>
<proteinExistence type="predicted"/>
<accession>A0A1L7XHZ8</accession>
<keyword evidence="2" id="KW-0472">Membrane</keyword>
<dbReference type="Proteomes" id="UP000184330">
    <property type="component" value="Unassembled WGS sequence"/>
</dbReference>
<name>A0A1L7XHZ8_9HELO</name>
<organism evidence="3 4">
    <name type="scientific">Phialocephala subalpina</name>
    <dbReference type="NCBI Taxonomy" id="576137"/>
    <lineage>
        <taxon>Eukaryota</taxon>
        <taxon>Fungi</taxon>
        <taxon>Dikarya</taxon>
        <taxon>Ascomycota</taxon>
        <taxon>Pezizomycotina</taxon>
        <taxon>Leotiomycetes</taxon>
        <taxon>Helotiales</taxon>
        <taxon>Mollisiaceae</taxon>
        <taxon>Phialocephala</taxon>
        <taxon>Phialocephala fortinii species complex</taxon>
    </lineage>
</organism>
<evidence type="ECO:0000256" key="1">
    <source>
        <dbReference type="SAM" id="MobiDB-lite"/>
    </source>
</evidence>
<gene>
    <name evidence="3" type="ORF">PAC_14558</name>
</gene>
<protein>
    <submittedName>
        <fullName evidence="3">Uncharacterized protein</fullName>
    </submittedName>
</protein>
<sequence>MAFAMPAQGDIVQHILSSIDIIQYLAPPEIPKWHVSHLPGTSVKGWYDDLPGRNSLFPFSRDGERPRSRQHDVFSRWHHQLTEAIQCNSTDAFGPYASFSNQNDVDTKLAGCTSIDGDLYIKQGYTGSFVMNNITSVSGYLQADFGGPGNLEGPTSIEVNDLIYLGGLYISGIPPLKNVSFPDLNTTSDLEIHFNATGAEAHFPSLSNATNLLLYGPMHKMDFPSLTTANRLTVSSNDSFNDPSSLNFYEYVEYPYPPLDISFASIQNCTALFLYGNLSGLSMPQLANCPGQTAYSGGVTIAAIGNQLNVTLPNLWNTTQITLSGTIGSFSFPSLLTLDGLFNLYSYYSLGFNFAPLKSVSVLYLNSNLTSLNLSTIQEVDQVTIYSSVHLDCTPAAEAWARAKTVPLVTDHDQQLHNDAWSKFSCNYYHPDKPGLSKGAKIGIGLGVGLPIFIVLVYFLNRQGRKNAARREAKLEPPPPYEHELNDWHARDLTGHEDLAALPTYVPRSERAVSVSDVSSLSDDDGERAIHEQVPPSPVGEPGDGIHRGLGIRTGHEGHT</sequence>
<dbReference type="STRING" id="576137.A0A1L7XHZ8"/>
<evidence type="ECO:0000313" key="3">
    <source>
        <dbReference type="EMBL" id="CZR64660.1"/>
    </source>
</evidence>
<evidence type="ECO:0000256" key="2">
    <source>
        <dbReference type="SAM" id="Phobius"/>
    </source>
</evidence>